<keyword evidence="3" id="KW-1185">Reference proteome</keyword>
<evidence type="ECO:0000313" key="2">
    <source>
        <dbReference type="EMBL" id="QHO63045.1"/>
    </source>
</evidence>
<feature type="transmembrane region" description="Helical" evidence="1">
    <location>
        <begin position="111"/>
        <end position="130"/>
    </location>
</feature>
<feature type="transmembrane region" description="Helical" evidence="1">
    <location>
        <begin position="64"/>
        <end position="81"/>
    </location>
</feature>
<evidence type="ECO:0000313" key="3">
    <source>
        <dbReference type="Proteomes" id="UP000463983"/>
    </source>
</evidence>
<dbReference type="RefSeq" id="WP_161931454.1">
    <property type="nucleotide sequence ID" value="NZ_CP047901.1"/>
</dbReference>
<evidence type="ECO:0000256" key="1">
    <source>
        <dbReference type="SAM" id="Phobius"/>
    </source>
</evidence>
<gene>
    <name evidence="2" type="ORF">MICH65_0064</name>
</gene>
<feature type="transmembrane region" description="Helical" evidence="1">
    <location>
        <begin position="87"/>
        <end position="104"/>
    </location>
</feature>
<protein>
    <recommendedName>
        <fullName evidence="4">CDP-alcohol phosphatidyltransferase</fullName>
    </recommendedName>
</protein>
<proteinExistence type="predicted"/>
<keyword evidence="1" id="KW-1133">Transmembrane helix</keyword>
<name>A0A857N4B2_9BACT</name>
<evidence type="ECO:0008006" key="4">
    <source>
        <dbReference type="Google" id="ProtNLM"/>
    </source>
</evidence>
<dbReference type="Proteomes" id="UP000463983">
    <property type="component" value="Chromosome"/>
</dbReference>
<accession>A0A857N4B2</accession>
<keyword evidence="1" id="KW-0812">Transmembrane</keyword>
<sequence>MKKSIKKKSTLWKWWSLLRLLAVGWVWINPLVGIIVNTLLDTVDGDMFERMGWKRDSYEKWDKWMDLVFLVSIATYVVWYWQRDTVWYIFMLVFGWRMFGQVLYGLTKKEWLLLIFPNMVTGLFLLKMVLPSFLEIDLLVSAPWPILSILMIYALFKEWWLHVAKLDISDLFFGGGRWRSRG</sequence>
<reference evidence="3" key="1">
    <citation type="journal article" date="2020" name="Microorganisms">
        <title>Complete Genome of a Member of a New Bacterial Lineage in the Microgenomates Group Reveals an Unusual Nucleotide Composition Disparity Between Two Strands of DNA and Limited Metabolic Potential.</title>
        <authorList>
            <person name="Kadnikov V.V."/>
            <person name="Mardanov A.V."/>
            <person name="Beletsky A.V."/>
            <person name="Karnachuk O.V."/>
            <person name="Ravin N.V."/>
        </authorList>
    </citation>
    <scope>NUCLEOTIDE SEQUENCE [LARGE SCALE GENOMIC DNA]</scope>
</reference>
<feature type="transmembrane region" description="Helical" evidence="1">
    <location>
        <begin position="136"/>
        <end position="156"/>
    </location>
</feature>
<dbReference type="KEGG" id="caqa:MICH65_0064"/>
<dbReference type="AlphaFoldDB" id="A0A857N4B2"/>
<keyword evidence="1" id="KW-0472">Membrane</keyword>
<feature type="transmembrane region" description="Helical" evidence="1">
    <location>
        <begin position="20"/>
        <end position="43"/>
    </location>
</feature>
<organism evidence="2 3">
    <name type="scientific">Candidatus Chazhemtobacterium aquaticus</name>
    <dbReference type="NCBI Taxonomy" id="2715735"/>
    <lineage>
        <taxon>Bacteria</taxon>
        <taxon>Candidatus Chazhemtobacteraceae</taxon>
        <taxon>Candidatus Chazhemtobacterium</taxon>
    </lineage>
</organism>
<dbReference type="EMBL" id="CP047901">
    <property type="protein sequence ID" value="QHO63045.1"/>
    <property type="molecule type" value="Genomic_DNA"/>
</dbReference>